<gene>
    <name evidence="10" type="ORF">SAMN02745207_00121</name>
</gene>
<name>A0A1M5QIZ5_9CLOT</name>
<sequence length="158" mass="18605">MSKAYLSLGGNVGDKRKNIIEAMEFLNKHKEIQVTQVSSYYETEPVGYTEQEWFLNVAVEIKTTLMPIDLLDYCNYVEKELKRERIIRWGPRTIDIDILLYEEFSSQSEKLTVPHKSMFERAFVMIPLYEINPDLIINQAKIKDIVDNLNDKQVRKIK</sequence>
<comment type="pathway">
    <text evidence="2">Cofactor biosynthesis; tetrahydrofolate biosynthesis; 2-amino-4-hydroxy-6-hydroxymethyl-7,8-dihydropteridine diphosphate from 7,8-dihydroneopterin triphosphate: step 4/4.</text>
</comment>
<evidence type="ECO:0000256" key="8">
    <source>
        <dbReference type="ARBA" id="ARBA00022909"/>
    </source>
</evidence>
<dbReference type="NCBIfam" id="TIGR01498">
    <property type="entry name" value="folK"/>
    <property type="match status" value="1"/>
</dbReference>
<dbReference type="Pfam" id="PF01288">
    <property type="entry name" value="HPPK"/>
    <property type="match status" value="1"/>
</dbReference>
<dbReference type="GO" id="GO:0046654">
    <property type="term" value="P:tetrahydrofolate biosynthetic process"/>
    <property type="evidence" value="ECO:0007669"/>
    <property type="project" value="UniProtKB-UniPathway"/>
</dbReference>
<proteinExistence type="predicted"/>
<dbReference type="UniPathway" id="UPA00077">
    <property type="reaction ID" value="UER00155"/>
</dbReference>
<dbReference type="CDD" id="cd00483">
    <property type="entry name" value="HPPK"/>
    <property type="match status" value="1"/>
</dbReference>
<protein>
    <recommendedName>
        <fullName evidence="3">2-amino-4-hydroxy-6-hydroxymethyldihydropteridine diphosphokinase</fullName>
        <ecNumber evidence="3">2.7.6.3</ecNumber>
    </recommendedName>
</protein>
<evidence type="ECO:0000256" key="4">
    <source>
        <dbReference type="ARBA" id="ARBA00022679"/>
    </source>
</evidence>
<keyword evidence="4" id="KW-0808">Transferase</keyword>
<dbReference type="RefSeq" id="WP_073335922.1">
    <property type="nucleotide sequence ID" value="NZ_FQXM01000002.1"/>
</dbReference>
<accession>A0A1M5QIZ5</accession>
<dbReference type="EMBL" id="FQXM01000002">
    <property type="protein sequence ID" value="SHH13918.1"/>
    <property type="molecule type" value="Genomic_DNA"/>
</dbReference>
<dbReference type="GO" id="GO:0046656">
    <property type="term" value="P:folic acid biosynthetic process"/>
    <property type="evidence" value="ECO:0007669"/>
    <property type="project" value="UniProtKB-KW"/>
</dbReference>
<dbReference type="PANTHER" id="PTHR43071:SF1">
    <property type="entry name" value="2-AMINO-4-HYDROXY-6-HYDROXYMETHYLDIHYDROPTERIDINE PYROPHOSPHOKINASE"/>
    <property type="match status" value="1"/>
</dbReference>
<keyword evidence="5" id="KW-0547">Nucleotide-binding</keyword>
<dbReference type="PROSITE" id="PS00794">
    <property type="entry name" value="HPPK"/>
    <property type="match status" value="1"/>
</dbReference>
<evidence type="ECO:0000259" key="9">
    <source>
        <dbReference type="PROSITE" id="PS00794"/>
    </source>
</evidence>
<dbReference type="GO" id="GO:0003848">
    <property type="term" value="F:2-amino-4-hydroxy-6-hydroxymethyldihydropteridine diphosphokinase activity"/>
    <property type="evidence" value="ECO:0007669"/>
    <property type="project" value="UniProtKB-EC"/>
</dbReference>
<dbReference type="OrthoDB" id="9808041at2"/>
<dbReference type="STRING" id="1121316.SAMN02745207_00121"/>
<keyword evidence="6 10" id="KW-0418">Kinase</keyword>
<evidence type="ECO:0000313" key="10">
    <source>
        <dbReference type="EMBL" id="SHH13918.1"/>
    </source>
</evidence>
<evidence type="ECO:0000256" key="5">
    <source>
        <dbReference type="ARBA" id="ARBA00022741"/>
    </source>
</evidence>
<dbReference type="EC" id="2.7.6.3" evidence="3"/>
<dbReference type="PANTHER" id="PTHR43071">
    <property type="entry name" value="2-AMINO-4-HYDROXY-6-HYDROXYMETHYLDIHYDROPTERIDINE PYROPHOSPHOKINASE"/>
    <property type="match status" value="1"/>
</dbReference>
<dbReference type="GO" id="GO:0005524">
    <property type="term" value="F:ATP binding"/>
    <property type="evidence" value="ECO:0007669"/>
    <property type="project" value="UniProtKB-KW"/>
</dbReference>
<evidence type="ECO:0000256" key="7">
    <source>
        <dbReference type="ARBA" id="ARBA00022840"/>
    </source>
</evidence>
<keyword evidence="7" id="KW-0067">ATP-binding</keyword>
<keyword evidence="8" id="KW-0289">Folate biosynthesis</keyword>
<keyword evidence="11" id="KW-1185">Reference proteome</keyword>
<evidence type="ECO:0000256" key="3">
    <source>
        <dbReference type="ARBA" id="ARBA00013253"/>
    </source>
</evidence>
<dbReference type="Gene3D" id="3.30.70.560">
    <property type="entry name" value="7,8-Dihydro-6-hydroxymethylpterin-pyrophosphokinase HPPK"/>
    <property type="match status" value="1"/>
</dbReference>
<dbReference type="InterPro" id="IPR035907">
    <property type="entry name" value="Hppk_sf"/>
</dbReference>
<dbReference type="AlphaFoldDB" id="A0A1M5QIZ5"/>
<feature type="domain" description="7,8-dihydro-6-hydroxymethylpterin-pyrophosphokinase" evidence="9">
    <location>
        <begin position="88"/>
        <end position="99"/>
    </location>
</feature>
<evidence type="ECO:0000256" key="6">
    <source>
        <dbReference type="ARBA" id="ARBA00022777"/>
    </source>
</evidence>
<evidence type="ECO:0000256" key="2">
    <source>
        <dbReference type="ARBA" id="ARBA00005051"/>
    </source>
</evidence>
<comment type="catalytic activity">
    <reaction evidence="1">
        <text>6-hydroxymethyl-7,8-dihydropterin + ATP = (7,8-dihydropterin-6-yl)methyl diphosphate + AMP + H(+)</text>
        <dbReference type="Rhea" id="RHEA:11412"/>
        <dbReference type="ChEBI" id="CHEBI:15378"/>
        <dbReference type="ChEBI" id="CHEBI:30616"/>
        <dbReference type="ChEBI" id="CHEBI:44841"/>
        <dbReference type="ChEBI" id="CHEBI:72950"/>
        <dbReference type="ChEBI" id="CHEBI:456215"/>
        <dbReference type="EC" id="2.7.6.3"/>
    </reaction>
</comment>
<dbReference type="Proteomes" id="UP000184447">
    <property type="component" value="Unassembled WGS sequence"/>
</dbReference>
<evidence type="ECO:0000256" key="1">
    <source>
        <dbReference type="ARBA" id="ARBA00000198"/>
    </source>
</evidence>
<dbReference type="SUPFAM" id="SSF55083">
    <property type="entry name" value="6-hydroxymethyl-7,8-dihydropterin pyrophosphokinase, HPPK"/>
    <property type="match status" value="1"/>
</dbReference>
<evidence type="ECO:0000313" key="11">
    <source>
        <dbReference type="Proteomes" id="UP000184447"/>
    </source>
</evidence>
<dbReference type="InterPro" id="IPR000550">
    <property type="entry name" value="Hppk"/>
</dbReference>
<reference evidence="10 11" key="1">
    <citation type="submission" date="2016-11" db="EMBL/GenBank/DDBJ databases">
        <authorList>
            <person name="Jaros S."/>
            <person name="Januszkiewicz K."/>
            <person name="Wedrychowicz H."/>
        </authorList>
    </citation>
    <scope>NUCLEOTIDE SEQUENCE [LARGE SCALE GENOMIC DNA]</scope>
    <source>
        <strain evidence="10 11">DSM 8605</strain>
    </source>
</reference>
<dbReference type="GO" id="GO:0016301">
    <property type="term" value="F:kinase activity"/>
    <property type="evidence" value="ECO:0007669"/>
    <property type="project" value="UniProtKB-KW"/>
</dbReference>
<organism evidence="10 11">
    <name type="scientific">Clostridium grantii DSM 8605</name>
    <dbReference type="NCBI Taxonomy" id="1121316"/>
    <lineage>
        <taxon>Bacteria</taxon>
        <taxon>Bacillati</taxon>
        <taxon>Bacillota</taxon>
        <taxon>Clostridia</taxon>
        <taxon>Eubacteriales</taxon>
        <taxon>Clostridiaceae</taxon>
        <taxon>Clostridium</taxon>
    </lineage>
</organism>